<evidence type="ECO:0000313" key="12">
    <source>
        <dbReference type="Proteomes" id="UP000539372"/>
    </source>
</evidence>
<keyword evidence="5 7" id="KW-0663">Pyridoxal phosphate</keyword>
<dbReference type="InterPro" id="IPR029066">
    <property type="entry name" value="PLP-binding_barrel"/>
</dbReference>
<dbReference type="HAMAP" id="MF_01201">
    <property type="entry name" value="Ala_racemase"/>
    <property type="match status" value="1"/>
</dbReference>
<evidence type="ECO:0000256" key="5">
    <source>
        <dbReference type="ARBA" id="ARBA00022898"/>
    </source>
</evidence>
<organism evidence="11 12">
    <name type="scientific">Pacificispira spongiicola</name>
    <dbReference type="NCBI Taxonomy" id="2729598"/>
    <lineage>
        <taxon>Bacteria</taxon>
        <taxon>Pseudomonadati</taxon>
        <taxon>Pseudomonadota</taxon>
        <taxon>Alphaproteobacteria</taxon>
        <taxon>Rhodospirillales</taxon>
        <taxon>Rhodospirillaceae</taxon>
        <taxon>Pacificispira</taxon>
    </lineage>
</organism>
<dbReference type="InterPro" id="IPR009006">
    <property type="entry name" value="Ala_racemase/Decarboxylase_C"/>
</dbReference>
<dbReference type="NCBIfam" id="TIGR00492">
    <property type="entry name" value="alr"/>
    <property type="match status" value="1"/>
</dbReference>
<dbReference type="AlphaFoldDB" id="A0A7Y0DZ49"/>
<dbReference type="InterPro" id="IPR011079">
    <property type="entry name" value="Ala_racemase_C"/>
</dbReference>
<dbReference type="SUPFAM" id="SSF51419">
    <property type="entry name" value="PLP-binding barrel"/>
    <property type="match status" value="1"/>
</dbReference>
<dbReference type="GO" id="GO:0030170">
    <property type="term" value="F:pyridoxal phosphate binding"/>
    <property type="evidence" value="ECO:0007669"/>
    <property type="project" value="UniProtKB-UniRule"/>
</dbReference>
<dbReference type="PROSITE" id="PS00395">
    <property type="entry name" value="ALANINE_RACEMASE"/>
    <property type="match status" value="1"/>
</dbReference>
<evidence type="ECO:0000313" key="11">
    <source>
        <dbReference type="EMBL" id="NMM44284.1"/>
    </source>
</evidence>
<comment type="catalytic activity">
    <reaction evidence="1 7">
        <text>L-alanine = D-alanine</text>
        <dbReference type="Rhea" id="RHEA:20249"/>
        <dbReference type="ChEBI" id="CHEBI:57416"/>
        <dbReference type="ChEBI" id="CHEBI:57972"/>
        <dbReference type="EC" id="5.1.1.1"/>
    </reaction>
</comment>
<dbReference type="RefSeq" id="WP_169624576.1">
    <property type="nucleotide sequence ID" value="NZ_JABBNT010000002.1"/>
</dbReference>
<feature type="active site" description="Proton acceptor; specific for L-alanine" evidence="7">
    <location>
        <position position="265"/>
    </location>
</feature>
<feature type="binding site" evidence="7 9">
    <location>
        <position position="141"/>
    </location>
    <ligand>
        <name>substrate</name>
    </ligand>
</feature>
<dbReference type="InterPro" id="IPR001608">
    <property type="entry name" value="Ala_racemase_N"/>
</dbReference>
<gene>
    <name evidence="11" type="primary">alr</name>
    <name evidence="11" type="ORF">HH303_07330</name>
</gene>
<dbReference type="EC" id="5.1.1.1" evidence="4 7"/>
<dbReference type="SUPFAM" id="SSF50621">
    <property type="entry name" value="Alanine racemase C-terminal domain-like"/>
    <property type="match status" value="1"/>
</dbReference>
<feature type="binding site" evidence="7 9">
    <location>
        <position position="313"/>
    </location>
    <ligand>
        <name>substrate</name>
    </ligand>
</feature>
<proteinExistence type="inferred from homology"/>
<evidence type="ECO:0000256" key="7">
    <source>
        <dbReference type="HAMAP-Rule" id="MF_01201"/>
    </source>
</evidence>
<dbReference type="Proteomes" id="UP000539372">
    <property type="component" value="Unassembled WGS sequence"/>
</dbReference>
<dbReference type="GO" id="GO:0030632">
    <property type="term" value="P:D-alanine biosynthetic process"/>
    <property type="evidence" value="ECO:0007669"/>
    <property type="project" value="UniProtKB-UniRule"/>
</dbReference>
<evidence type="ECO:0000256" key="3">
    <source>
        <dbReference type="ARBA" id="ARBA00007880"/>
    </source>
</evidence>
<dbReference type="GO" id="GO:0008784">
    <property type="term" value="F:alanine racemase activity"/>
    <property type="evidence" value="ECO:0007669"/>
    <property type="project" value="UniProtKB-UniRule"/>
</dbReference>
<sequence length="372" mass="39852">MSQAGFPHSPTTLTIDLDAIVQNWQFLCSRTGHGRSAAVVKANGYGLGLSPVARSLAAGGCKTFYVAHLDEGIALRQVLDKSDIRIGVLNGLLPGQEEVFLEHRLWPSLCDPGQIDRWAAFCRANSIPLPALLHIDTGMSRTGLDRTETADLIDNPDRLQGIDLRFVMSHMACADDPAHPMNREQQQRFADAVNRLPKATEGAMLAASSAIFLGSDWHFDWVRPGVCLYGVRPNTTAPNPMKPVVTLQSRILQVRQIDAPESVGYGASHRAEGPTRIATIAVGYADGFLRSLSNSASAWLGDIEVPLVGRVSMDLVTLDVTAVPTAQAGDTVTLIGPNQDVDAVADKAGTIGYEILTSLGARYARSYVGGVA</sequence>
<keyword evidence="12" id="KW-1185">Reference proteome</keyword>
<dbReference type="PANTHER" id="PTHR30511">
    <property type="entry name" value="ALANINE RACEMASE"/>
    <property type="match status" value="1"/>
</dbReference>
<dbReference type="EMBL" id="JABBNT010000002">
    <property type="protein sequence ID" value="NMM44284.1"/>
    <property type="molecule type" value="Genomic_DNA"/>
</dbReference>
<dbReference type="InterPro" id="IPR000821">
    <property type="entry name" value="Ala_racemase"/>
</dbReference>
<evidence type="ECO:0000256" key="9">
    <source>
        <dbReference type="PIRSR" id="PIRSR600821-52"/>
    </source>
</evidence>
<dbReference type="GO" id="GO:0005829">
    <property type="term" value="C:cytosol"/>
    <property type="evidence" value="ECO:0007669"/>
    <property type="project" value="TreeGrafter"/>
</dbReference>
<evidence type="ECO:0000259" key="10">
    <source>
        <dbReference type="SMART" id="SM01005"/>
    </source>
</evidence>
<comment type="cofactor">
    <cofactor evidence="2 7 8">
        <name>pyridoxal 5'-phosphate</name>
        <dbReference type="ChEBI" id="CHEBI:597326"/>
    </cofactor>
</comment>
<reference evidence="11 12" key="1">
    <citation type="submission" date="2020-04" db="EMBL/GenBank/DDBJ databases">
        <title>Rhodospirillaceae bacterium KN72 isolated from deep sea.</title>
        <authorList>
            <person name="Zhang D.-C."/>
        </authorList>
    </citation>
    <scope>NUCLEOTIDE SEQUENCE [LARGE SCALE GENOMIC DNA]</scope>
    <source>
        <strain evidence="11 12">KN72</strain>
    </source>
</reference>
<dbReference type="PANTHER" id="PTHR30511:SF0">
    <property type="entry name" value="ALANINE RACEMASE, CATABOLIC-RELATED"/>
    <property type="match status" value="1"/>
</dbReference>
<comment type="function">
    <text evidence="7">Catalyzes the interconversion of L-alanine and D-alanine. May also act on other amino acids.</text>
</comment>
<dbReference type="SMART" id="SM01005">
    <property type="entry name" value="Ala_racemase_C"/>
    <property type="match status" value="1"/>
</dbReference>
<feature type="modified residue" description="N6-(pyridoxal phosphate)lysine" evidence="7 8">
    <location>
        <position position="41"/>
    </location>
</feature>
<evidence type="ECO:0000256" key="6">
    <source>
        <dbReference type="ARBA" id="ARBA00023235"/>
    </source>
</evidence>
<comment type="caution">
    <text evidence="11">The sequence shown here is derived from an EMBL/GenBank/DDBJ whole genome shotgun (WGS) entry which is preliminary data.</text>
</comment>
<keyword evidence="6 7" id="KW-0413">Isomerase</keyword>
<dbReference type="PRINTS" id="PR00992">
    <property type="entry name" value="ALARACEMASE"/>
</dbReference>
<feature type="domain" description="Alanine racemase C-terminal" evidence="10">
    <location>
        <begin position="244"/>
        <end position="368"/>
    </location>
</feature>
<evidence type="ECO:0000256" key="8">
    <source>
        <dbReference type="PIRSR" id="PIRSR600821-50"/>
    </source>
</evidence>
<dbReference type="CDD" id="cd00430">
    <property type="entry name" value="PLPDE_III_AR"/>
    <property type="match status" value="1"/>
</dbReference>
<dbReference type="UniPathway" id="UPA00042">
    <property type="reaction ID" value="UER00497"/>
</dbReference>
<dbReference type="InterPro" id="IPR020622">
    <property type="entry name" value="Ala_racemase_pyridoxalP-BS"/>
</dbReference>
<accession>A0A7Y0DZ49</accession>
<comment type="similarity">
    <text evidence="3 7">Belongs to the alanine racemase family.</text>
</comment>
<feature type="active site" description="Proton acceptor; specific for D-alanine" evidence="7">
    <location>
        <position position="41"/>
    </location>
</feature>
<evidence type="ECO:0000256" key="2">
    <source>
        <dbReference type="ARBA" id="ARBA00001933"/>
    </source>
</evidence>
<evidence type="ECO:0000256" key="1">
    <source>
        <dbReference type="ARBA" id="ARBA00000316"/>
    </source>
</evidence>
<name>A0A7Y0DZ49_9PROT</name>
<dbReference type="Gene3D" id="3.20.20.10">
    <property type="entry name" value="Alanine racemase"/>
    <property type="match status" value="1"/>
</dbReference>
<dbReference type="Gene3D" id="2.40.37.10">
    <property type="entry name" value="Lyase, Ornithine Decarboxylase, Chain A, domain 1"/>
    <property type="match status" value="1"/>
</dbReference>
<dbReference type="Pfam" id="PF00842">
    <property type="entry name" value="Ala_racemase_C"/>
    <property type="match status" value="1"/>
</dbReference>
<evidence type="ECO:0000256" key="4">
    <source>
        <dbReference type="ARBA" id="ARBA00013089"/>
    </source>
</evidence>
<protein>
    <recommendedName>
        <fullName evidence="4 7">Alanine racemase</fullName>
        <ecNumber evidence="4 7">5.1.1.1</ecNumber>
    </recommendedName>
</protein>
<comment type="pathway">
    <text evidence="7">Amino-acid biosynthesis; D-alanine biosynthesis; D-alanine from L-alanine: step 1/1.</text>
</comment>
<dbReference type="Pfam" id="PF01168">
    <property type="entry name" value="Ala_racemase_N"/>
    <property type="match status" value="1"/>
</dbReference>